<name>A0A5Q0TF84_9VIBR</name>
<dbReference type="PANTHER" id="PTHR47505">
    <property type="entry name" value="DNA UTILIZATION PROTEIN YHGH"/>
    <property type="match status" value="1"/>
</dbReference>
<feature type="domain" description="Phosphoribosyltransferase" evidence="2">
    <location>
        <begin position="196"/>
        <end position="258"/>
    </location>
</feature>
<dbReference type="SUPFAM" id="SSF53271">
    <property type="entry name" value="PRTase-like"/>
    <property type="match status" value="1"/>
</dbReference>
<dbReference type="Proteomes" id="UP000348942">
    <property type="component" value="Chromosome 1"/>
</dbReference>
<dbReference type="Pfam" id="PF00156">
    <property type="entry name" value="Pribosyltran"/>
    <property type="match status" value="1"/>
</dbReference>
<dbReference type="CDD" id="cd06223">
    <property type="entry name" value="PRTases_typeI"/>
    <property type="match status" value="1"/>
</dbReference>
<proteinExistence type="inferred from homology"/>
<evidence type="ECO:0000313" key="4">
    <source>
        <dbReference type="Proteomes" id="UP000348942"/>
    </source>
</evidence>
<organism evidence="3 4">
    <name type="scientific">Vibrio algicola</name>
    <dbReference type="NCBI Taxonomy" id="2662262"/>
    <lineage>
        <taxon>Bacteria</taxon>
        <taxon>Pseudomonadati</taxon>
        <taxon>Pseudomonadota</taxon>
        <taxon>Gammaproteobacteria</taxon>
        <taxon>Vibrionales</taxon>
        <taxon>Vibrionaceae</taxon>
        <taxon>Vibrio</taxon>
    </lineage>
</organism>
<comment type="similarity">
    <text evidence="1">Belongs to the ComF/GntX family.</text>
</comment>
<accession>A0A5Q0TF84</accession>
<gene>
    <name evidence="3" type="ORF">GFB47_10765</name>
</gene>
<dbReference type="EMBL" id="CP045699">
    <property type="protein sequence ID" value="QGA65828.1"/>
    <property type="molecule type" value="Genomic_DNA"/>
</dbReference>
<protein>
    <submittedName>
        <fullName evidence="3">ComF family protein</fullName>
    </submittedName>
</protein>
<reference evidence="3 4" key="1">
    <citation type="submission" date="2019-10" db="EMBL/GenBank/DDBJ databases">
        <title>Vibrio sp. nov., isolated from Coralline algae surface.</title>
        <authorList>
            <person name="Geng Y."/>
            <person name="Zhang X."/>
        </authorList>
    </citation>
    <scope>NUCLEOTIDE SEQUENCE [LARGE SCALE GENOMIC DNA]</scope>
    <source>
        <strain evidence="3 4">SM1977</strain>
    </source>
</reference>
<evidence type="ECO:0000313" key="3">
    <source>
        <dbReference type="EMBL" id="QGA65828.1"/>
    </source>
</evidence>
<dbReference type="InterPro" id="IPR029057">
    <property type="entry name" value="PRTase-like"/>
</dbReference>
<dbReference type="AlphaFoldDB" id="A0A5Q0TF84"/>
<evidence type="ECO:0000259" key="2">
    <source>
        <dbReference type="Pfam" id="PF00156"/>
    </source>
</evidence>
<keyword evidence="4" id="KW-1185">Reference proteome</keyword>
<sequence length="260" mass="30193">MDLNRSLSRFITRCLPRQCQLCHLTIDDNSDLKSDDVELNKQKDHSRPNTDLPLWCATCCEQFFSHEPRCQRCGLETLKPTKLCGQCLVDPPAWDRLYCVNNYQFPLSKSVQDFKYHGQFWLAYDLATLLKAQIPQPAPECIAVPLHWRRLLSRGFNQSRSLAFQLVSQWQQQGENVSLNNQVFRRRYATIQQKGLNKKQRRKNLRGAFVLRQIPKYKHVAIIDDVVTTGSTLTPLCQALRKAGVERIDIYCLCRTPEPK</sequence>
<dbReference type="PANTHER" id="PTHR47505:SF1">
    <property type="entry name" value="DNA UTILIZATION PROTEIN YHGH"/>
    <property type="match status" value="1"/>
</dbReference>
<dbReference type="Gene3D" id="3.40.50.2020">
    <property type="match status" value="1"/>
</dbReference>
<dbReference type="InterPro" id="IPR000836">
    <property type="entry name" value="PRTase_dom"/>
</dbReference>
<dbReference type="InterPro" id="IPR051910">
    <property type="entry name" value="ComF/GntX_DNA_util-trans"/>
</dbReference>
<evidence type="ECO:0000256" key="1">
    <source>
        <dbReference type="ARBA" id="ARBA00008007"/>
    </source>
</evidence>